<dbReference type="Proteomes" id="UP001295684">
    <property type="component" value="Unassembled WGS sequence"/>
</dbReference>
<dbReference type="EMBL" id="CAMPGE010008408">
    <property type="protein sequence ID" value="CAI2367307.1"/>
    <property type="molecule type" value="Genomic_DNA"/>
</dbReference>
<dbReference type="AlphaFoldDB" id="A0AAD1UEE6"/>
<evidence type="ECO:0000313" key="3">
    <source>
        <dbReference type="Proteomes" id="UP001295684"/>
    </source>
</evidence>
<comment type="caution">
    <text evidence="2">The sequence shown here is derived from an EMBL/GenBank/DDBJ whole genome shotgun (WGS) entry which is preliminary data.</text>
</comment>
<feature type="transmembrane region" description="Helical" evidence="1">
    <location>
        <begin position="51"/>
        <end position="70"/>
    </location>
</feature>
<evidence type="ECO:0000313" key="2">
    <source>
        <dbReference type="EMBL" id="CAI2367307.1"/>
    </source>
</evidence>
<name>A0AAD1UEE6_EUPCR</name>
<sequence>MKSLGSKYNCSLATFQPCPCVHCKNRDFEGIDFTETNYCTKLFSRKRLNRSFRIVLIIPLVAKVFVYPFTKKSSELLNNFRNVEVDHFYWKIYNIQSSWIRFCCSSRPLFLRICFFMSTLS</sequence>
<gene>
    <name evidence="2" type="ORF">ECRASSUSDP1_LOCUS8589</name>
</gene>
<keyword evidence="1" id="KW-0812">Transmembrane</keyword>
<proteinExistence type="predicted"/>
<keyword evidence="3" id="KW-1185">Reference proteome</keyword>
<keyword evidence="1" id="KW-1133">Transmembrane helix</keyword>
<keyword evidence="1" id="KW-0472">Membrane</keyword>
<reference evidence="2" key="1">
    <citation type="submission" date="2023-07" db="EMBL/GenBank/DDBJ databases">
        <authorList>
            <consortium name="AG Swart"/>
            <person name="Singh M."/>
            <person name="Singh A."/>
            <person name="Seah K."/>
            <person name="Emmerich C."/>
        </authorList>
    </citation>
    <scope>NUCLEOTIDE SEQUENCE</scope>
    <source>
        <strain evidence="2">DP1</strain>
    </source>
</reference>
<organism evidence="2 3">
    <name type="scientific">Euplotes crassus</name>
    <dbReference type="NCBI Taxonomy" id="5936"/>
    <lineage>
        <taxon>Eukaryota</taxon>
        <taxon>Sar</taxon>
        <taxon>Alveolata</taxon>
        <taxon>Ciliophora</taxon>
        <taxon>Intramacronucleata</taxon>
        <taxon>Spirotrichea</taxon>
        <taxon>Hypotrichia</taxon>
        <taxon>Euplotida</taxon>
        <taxon>Euplotidae</taxon>
        <taxon>Moneuplotes</taxon>
    </lineage>
</organism>
<evidence type="ECO:0000256" key="1">
    <source>
        <dbReference type="SAM" id="Phobius"/>
    </source>
</evidence>
<accession>A0AAD1UEE6</accession>
<protein>
    <submittedName>
        <fullName evidence="2">Uncharacterized protein</fullName>
    </submittedName>
</protein>